<dbReference type="AlphaFoldDB" id="T0K6F8"/>
<name>T0K6F8_9SPHN</name>
<dbReference type="STRING" id="1346791.M529_10680"/>
<evidence type="ECO:0000313" key="2">
    <source>
        <dbReference type="Proteomes" id="UP000015523"/>
    </source>
</evidence>
<sequence length="61" mass="6219">MACKRNAPARKGEGAVCLLADDIGAYSTAAARIQYLAARHGLSVHRAALLAPMAFGVAGHG</sequence>
<evidence type="ECO:0000313" key="1">
    <source>
        <dbReference type="EMBL" id="EQB32259.1"/>
    </source>
</evidence>
<reference evidence="1 2" key="1">
    <citation type="journal article" date="2013" name="Genome Announc.">
        <title>Draft Genome Sequence of Sphingobium ummariense Strain RL-3, a Hexachlorocyclohexane-Degrading Bacterium.</title>
        <authorList>
            <person name="Kohli P."/>
            <person name="Dua A."/>
            <person name="Sangwan N."/>
            <person name="Oldach P."/>
            <person name="Khurana J.P."/>
            <person name="Lal R."/>
        </authorList>
    </citation>
    <scope>NUCLEOTIDE SEQUENCE [LARGE SCALE GENOMIC DNA]</scope>
    <source>
        <strain evidence="1 2">RL-3</strain>
    </source>
</reference>
<comment type="caution">
    <text evidence="1">The sequence shown here is derived from an EMBL/GenBank/DDBJ whole genome shotgun (WGS) entry which is preliminary data.</text>
</comment>
<protein>
    <submittedName>
        <fullName evidence="1">Uncharacterized protein</fullName>
    </submittedName>
</protein>
<proteinExistence type="predicted"/>
<accession>T0K6F8</accession>
<organism evidence="1 2">
    <name type="scientific">Sphingobium ummariense RL-3</name>
    <dbReference type="NCBI Taxonomy" id="1346791"/>
    <lineage>
        <taxon>Bacteria</taxon>
        <taxon>Pseudomonadati</taxon>
        <taxon>Pseudomonadota</taxon>
        <taxon>Alphaproteobacteria</taxon>
        <taxon>Sphingomonadales</taxon>
        <taxon>Sphingomonadaceae</taxon>
        <taxon>Sphingobium</taxon>
    </lineage>
</organism>
<dbReference type="Proteomes" id="UP000015523">
    <property type="component" value="Unassembled WGS sequence"/>
</dbReference>
<gene>
    <name evidence="1" type="ORF">M529_10680</name>
</gene>
<dbReference type="eggNOG" id="ENOG5031HFW">
    <property type="taxonomic scope" value="Bacteria"/>
</dbReference>
<dbReference type="EMBL" id="AUWY01000074">
    <property type="protein sequence ID" value="EQB32259.1"/>
    <property type="molecule type" value="Genomic_DNA"/>
</dbReference>
<dbReference type="PATRIC" id="fig|1346791.3.peg.2055"/>
<keyword evidence="2" id="KW-1185">Reference proteome</keyword>